<evidence type="ECO:0000256" key="15">
    <source>
        <dbReference type="ARBA" id="ARBA00032739"/>
    </source>
</evidence>
<dbReference type="InterPro" id="IPR019342">
    <property type="entry name" value="NADH_UbQ_OxRdtase_FeS-su5"/>
</dbReference>
<dbReference type="PANTHER" id="PTHR15224">
    <property type="entry name" value="NADH DEHYDROGENASE [UBIQUINONE] IRON-SULFUR PROTEIN 5"/>
    <property type="match status" value="1"/>
</dbReference>
<gene>
    <name evidence="17" type="ORF">DICPUDRAFT_95550</name>
</gene>
<evidence type="ECO:0000256" key="11">
    <source>
        <dbReference type="ARBA" id="ARBA00023128"/>
    </source>
</evidence>
<evidence type="ECO:0000256" key="8">
    <source>
        <dbReference type="ARBA" id="ARBA00022660"/>
    </source>
</evidence>
<evidence type="ECO:0000256" key="7">
    <source>
        <dbReference type="ARBA" id="ARBA00022448"/>
    </source>
</evidence>
<evidence type="ECO:0000256" key="6">
    <source>
        <dbReference type="ARBA" id="ARBA00013482"/>
    </source>
</evidence>
<dbReference type="GO" id="GO:0045271">
    <property type="term" value="C:respiratory chain complex I"/>
    <property type="evidence" value="ECO:0000318"/>
    <property type="project" value="GO_Central"/>
</dbReference>
<reference evidence="18" key="1">
    <citation type="journal article" date="2011" name="Genome Biol.">
        <title>Comparative genomics of the social amoebae Dictyostelium discoideum and Dictyostelium purpureum.</title>
        <authorList>
            <consortium name="US DOE Joint Genome Institute (JGI-PGF)"/>
            <person name="Sucgang R."/>
            <person name="Kuo A."/>
            <person name="Tian X."/>
            <person name="Salerno W."/>
            <person name="Parikh A."/>
            <person name="Feasley C.L."/>
            <person name="Dalin E."/>
            <person name="Tu H."/>
            <person name="Huang E."/>
            <person name="Barry K."/>
            <person name="Lindquist E."/>
            <person name="Shapiro H."/>
            <person name="Bruce D."/>
            <person name="Schmutz J."/>
            <person name="Salamov A."/>
            <person name="Fey P."/>
            <person name="Gaudet P."/>
            <person name="Anjard C."/>
            <person name="Babu M.M."/>
            <person name="Basu S."/>
            <person name="Bushmanova Y."/>
            <person name="van der Wel H."/>
            <person name="Katoh-Kurasawa M."/>
            <person name="Dinh C."/>
            <person name="Coutinho P.M."/>
            <person name="Saito T."/>
            <person name="Elias M."/>
            <person name="Schaap P."/>
            <person name="Kay R.R."/>
            <person name="Henrissat B."/>
            <person name="Eichinger L."/>
            <person name="Rivero F."/>
            <person name="Putnam N.H."/>
            <person name="West C.M."/>
            <person name="Loomis W.F."/>
            <person name="Chisholm R.L."/>
            <person name="Shaulsky G."/>
            <person name="Strassmann J.E."/>
            <person name="Queller D.C."/>
            <person name="Kuspa A."/>
            <person name="Grigoriev I.V."/>
        </authorList>
    </citation>
    <scope>NUCLEOTIDE SEQUENCE [LARGE SCALE GENOMIC DNA]</scope>
    <source>
        <strain evidence="18">QSDP1</strain>
    </source>
</reference>
<dbReference type="EMBL" id="GL871265">
    <property type="protein sequence ID" value="EGC31271.1"/>
    <property type="molecule type" value="Genomic_DNA"/>
</dbReference>
<keyword evidence="9" id="KW-0999">Mitochondrion inner membrane</keyword>
<name>F0ZXR3_DICPU</name>
<evidence type="ECO:0000256" key="16">
    <source>
        <dbReference type="PIRSR" id="PIRSR619342-50"/>
    </source>
</evidence>
<evidence type="ECO:0000256" key="14">
    <source>
        <dbReference type="ARBA" id="ARBA00031222"/>
    </source>
</evidence>
<keyword evidence="10" id="KW-0249">Electron transport</keyword>
<feature type="disulfide bond" evidence="16">
    <location>
        <begin position="24"/>
        <end position="33"/>
    </location>
</feature>
<keyword evidence="8" id="KW-0679">Respiratory chain</keyword>
<dbReference type="eggNOG" id="ENOG502SCQB">
    <property type="taxonomic scope" value="Eukaryota"/>
</dbReference>
<dbReference type="InParanoid" id="F0ZXR3"/>
<evidence type="ECO:0000256" key="4">
    <source>
        <dbReference type="ARBA" id="ARBA00007372"/>
    </source>
</evidence>
<feature type="disulfide bond" evidence="16">
    <location>
        <begin position="14"/>
        <end position="43"/>
    </location>
</feature>
<accession>F0ZXR3</accession>
<evidence type="ECO:0000313" key="18">
    <source>
        <dbReference type="Proteomes" id="UP000001064"/>
    </source>
</evidence>
<evidence type="ECO:0000256" key="5">
    <source>
        <dbReference type="ARBA" id="ARBA00011261"/>
    </source>
</evidence>
<evidence type="ECO:0000256" key="3">
    <source>
        <dbReference type="ARBA" id="ARBA00004637"/>
    </source>
</evidence>
<dbReference type="GO" id="GO:0005743">
    <property type="term" value="C:mitochondrial inner membrane"/>
    <property type="evidence" value="ECO:0007669"/>
    <property type="project" value="UniProtKB-SubCell"/>
</dbReference>
<dbReference type="KEGG" id="dpp:DICPUDRAFT_95550"/>
<evidence type="ECO:0000313" key="17">
    <source>
        <dbReference type="EMBL" id="EGC31271.1"/>
    </source>
</evidence>
<dbReference type="RefSeq" id="XP_003292216.1">
    <property type="nucleotide sequence ID" value="XM_003292168.1"/>
</dbReference>
<dbReference type="GeneID" id="10505966"/>
<dbReference type="CDD" id="cd24141">
    <property type="entry name" value="NDUFS5-like"/>
    <property type="match status" value="1"/>
</dbReference>
<dbReference type="GO" id="GO:0005758">
    <property type="term" value="C:mitochondrial intermembrane space"/>
    <property type="evidence" value="ECO:0007669"/>
    <property type="project" value="UniProtKB-SubCell"/>
</dbReference>
<evidence type="ECO:0000256" key="9">
    <source>
        <dbReference type="ARBA" id="ARBA00022792"/>
    </source>
</evidence>
<comment type="function">
    <text evidence="1">Accessory subunit of the mitochondrial membrane respiratory chain NADH dehydrogenase (Complex I), that is believed not to be involved in catalysis. Complex I functions in the transfer of electrons from NADH to the respiratory chain. The immediate electron acceptor for the enzyme is believed to be ubiquinone.</text>
</comment>
<dbReference type="GO" id="GO:0032981">
    <property type="term" value="P:mitochondrial respiratory chain complex I assembly"/>
    <property type="evidence" value="ECO:0000318"/>
    <property type="project" value="GO_Central"/>
</dbReference>
<dbReference type="AlphaFoldDB" id="F0ZXR3"/>
<protein>
    <recommendedName>
        <fullName evidence="6">NADH dehydrogenase [ubiquinone] iron-sulfur protein 5</fullName>
    </recommendedName>
    <alternativeName>
        <fullName evidence="14">Complex I-15 kDa</fullName>
    </alternativeName>
    <alternativeName>
        <fullName evidence="15">NADH-ubiquinone oxidoreductase 15 kDa subunit</fullName>
    </alternativeName>
</protein>
<comment type="similarity">
    <text evidence="4">Belongs to the complex I NDUFS5 subunit family.</text>
</comment>
<evidence type="ECO:0000256" key="10">
    <source>
        <dbReference type="ARBA" id="ARBA00022982"/>
    </source>
</evidence>
<keyword evidence="18" id="KW-1185">Reference proteome</keyword>
<evidence type="ECO:0000256" key="13">
    <source>
        <dbReference type="ARBA" id="ARBA00023157"/>
    </source>
</evidence>
<dbReference type="FunCoup" id="F0ZXR3">
    <property type="interactions" value="10"/>
</dbReference>
<evidence type="ECO:0000256" key="1">
    <source>
        <dbReference type="ARBA" id="ARBA00003195"/>
    </source>
</evidence>
<keyword evidence="12" id="KW-0472">Membrane</keyword>
<organism evidence="17 18">
    <name type="scientific">Dictyostelium purpureum</name>
    <name type="common">Slime mold</name>
    <dbReference type="NCBI Taxonomy" id="5786"/>
    <lineage>
        <taxon>Eukaryota</taxon>
        <taxon>Amoebozoa</taxon>
        <taxon>Evosea</taxon>
        <taxon>Eumycetozoa</taxon>
        <taxon>Dictyostelia</taxon>
        <taxon>Dictyosteliales</taxon>
        <taxon>Dictyosteliaceae</taxon>
        <taxon>Dictyostelium</taxon>
    </lineage>
</organism>
<keyword evidence="11" id="KW-0496">Mitochondrion</keyword>
<comment type="subunit">
    <text evidence="5">Mammalian complex I is composed of 45 different subunits. This is a component of the iron-sulfur (IP) fragment of the enzyme.</text>
</comment>
<dbReference type="Proteomes" id="UP000001064">
    <property type="component" value="Unassembled WGS sequence"/>
</dbReference>
<dbReference type="OMA" id="PIEICEP"/>
<dbReference type="PANTHER" id="PTHR15224:SF1">
    <property type="entry name" value="NADH DEHYDROGENASE [UBIQUINONE] IRON-SULFUR PROTEIN 5"/>
    <property type="match status" value="1"/>
</dbReference>
<keyword evidence="13 16" id="KW-1015">Disulfide bond</keyword>
<sequence length="87" mass="9908">MSSGFGAWGGSGTCYPIWSDFCTCVFDKPIEICEPYRRDYQECLNNTKEYKSQKSADYGKGADERLAKVREAMKKVEDYEPKVGKSE</sequence>
<dbReference type="VEuPathDB" id="AmoebaDB:DICPUDRAFT_95550"/>
<proteinExistence type="inferred from homology"/>
<keyword evidence="7" id="KW-0813">Transport</keyword>
<comment type="subcellular location">
    <subcellularLocation>
        <location evidence="3">Mitochondrion inner membrane</location>
        <topology evidence="3">Peripheral membrane protein</topology>
    </subcellularLocation>
    <subcellularLocation>
        <location evidence="2">Mitochondrion intermembrane space</location>
    </subcellularLocation>
</comment>
<evidence type="ECO:0000256" key="12">
    <source>
        <dbReference type="ARBA" id="ARBA00023136"/>
    </source>
</evidence>
<dbReference type="STRING" id="5786.F0ZXR3"/>
<dbReference type="OrthoDB" id="9992197at2759"/>
<evidence type="ECO:0000256" key="2">
    <source>
        <dbReference type="ARBA" id="ARBA00004569"/>
    </source>
</evidence>